<accession>A0ABU8TGT9</accession>
<evidence type="ECO:0000313" key="2">
    <source>
        <dbReference type="Proteomes" id="UP001385499"/>
    </source>
</evidence>
<comment type="caution">
    <text evidence="1">The sequence shown here is derived from an EMBL/GenBank/DDBJ whole genome shotgun (WGS) entry which is preliminary data.</text>
</comment>
<dbReference type="Proteomes" id="UP001385499">
    <property type="component" value="Unassembled WGS sequence"/>
</dbReference>
<gene>
    <name evidence="1" type="ORF">V6575_02140</name>
</gene>
<dbReference type="RefSeq" id="WP_340272367.1">
    <property type="nucleotide sequence ID" value="NZ_JBAKIA010000001.1"/>
</dbReference>
<sequence>MGQRAGYTHLDTKVKERLFTNRKALFAHWRECDEAREMLSAAALKRLCYGEARSARISVLNYIEALIADWSTPGSVCSKFKIAVHPDVMDTLNALSPALRANVYFILRTIMEGGLTALNQTNITFGGRPSNGFALKVPTHLGDINVIDGFLIQGFFPKDFDQTFYLQSIEELTSNKKIFSLPRYVDPPEGLDVYNTAAYLPITFGDAQKATAHPIGSLIRTRLHTPWCPALVIERYFYPHLPALEAAVKCRQNLGSSPMLETKIGDYVDYIEVFERGTSLDFEALQDAPADTIRLVSFIDKTDAFSMAQQDFVRIMAINLKQTYQNNSFEIIEIIIKDEGGKTPHFDLFLQEHRRNLLLNSQPGNSFGGLPKSFSILIGAPHTDENRQAQILMCFDLFQGCVYGHQLPYEFSPHRTVRQHHLSERNSGIFRSNIKYLTHTLMALTGYCAPKAFSRSYDMRGREDIDLASAYVMLGKHAVVVSVADERGSRAEKLALKAASHMALRGYPHVMTLLVDRYDDDSDMVEVHIADELNYYGHSVEDLESLDDEDFALGICLDIEKAYKATQALSCLLPTNHPDLTACDYMQPGLFNDPQRQMGFLEEDRPKN</sequence>
<name>A0ABU8TGT9_9HYPH</name>
<organism evidence="1 2">
    <name type="scientific">Roseibium algae</name>
    <dbReference type="NCBI Taxonomy" id="3123038"/>
    <lineage>
        <taxon>Bacteria</taxon>
        <taxon>Pseudomonadati</taxon>
        <taxon>Pseudomonadota</taxon>
        <taxon>Alphaproteobacteria</taxon>
        <taxon>Hyphomicrobiales</taxon>
        <taxon>Stappiaceae</taxon>
        <taxon>Roseibium</taxon>
    </lineage>
</organism>
<protein>
    <submittedName>
        <fullName evidence="1">Uncharacterized protein</fullName>
    </submittedName>
</protein>
<proteinExistence type="predicted"/>
<reference evidence="1 2" key="1">
    <citation type="submission" date="2024-02" db="EMBL/GenBank/DDBJ databases">
        <title>Roseibium algae sp. nov., isolated from marine alga (Grateloupia sp.), showing potential in myo-inositol conversion.</title>
        <authorList>
            <person name="Wang Y."/>
        </authorList>
    </citation>
    <scope>NUCLEOTIDE SEQUENCE [LARGE SCALE GENOMIC DNA]</scope>
    <source>
        <strain evidence="1 2">H3510</strain>
    </source>
</reference>
<evidence type="ECO:0000313" key="1">
    <source>
        <dbReference type="EMBL" id="MEJ8472875.1"/>
    </source>
</evidence>
<keyword evidence="2" id="KW-1185">Reference proteome</keyword>
<dbReference type="EMBL" id="JBAKIA010000001">
    <property type="protein sequence ID" value="MEJ8472875.1"/>
    <property type="molecule type" value="Genomic_DNA"/>
</dbReference>